<dbReference type="InterPro" id="IPR041667">
    <property type="entry name" value="Cupin_8"/>
</dbReference>
<dbReference type="STRING" id="252740.A0A423WH26"/>
<dbReference type="Pfam" id="PF13621">
    <property type="entry name" value="Cupin_8"/>
    <property type="match status" value="1"/>
</dbReference>
<evidence type="ECO:0000313" key="2">
    <source>
        <dbReference type="EMBL" id="ROW02662.1"/>
    </source>
</evidence>
<dbReference type="OrthoDB" id="415358at2759"/>
<dbReference type="AlphaFoldDB" id="A0A423WH26"/>
<dbReference type="PROSITE" id="PS51184">
    <property type="entry name" value="JMJC"/>
    <property type="match status" value="1"/>
</dbReference>
<dbReference type="InterPro" id="IPR014710">
    <property type="entry name" value="RmlC-like_jellyroll"/>
</dbReference>
<dbReference type="InterPro" id="IPR003347">
    <property type="entry name" value="JmjC_dom"/>
</dbReference>
<gene>
    <name evidence="2" type="ORF">VSDG_01668</name>
</gene>
<accession>A0A423WH26</accession>
<reference evidence="2 3" key="1">
    <citation type="submission" date="2015-09" db="EMBL/GenBank/DDBJ databases">
        <title>Host preference determinants of Valsa canker pathogens revealed by comparative genomics.</title>
        <authorList>
            <person name="Yin Z."/>
            <person name="Huang L."/>
        </authorList>
    </citation>
    <scope>NUCLEOTIDE SEQUENCE [LARGE SCALE GENOMIC DNA]</scope>
    <source>
        <strain evidence="2 3">YSFL</strain>
    </source>
</reference>
<protein>
    <recommendedName>
        <fullName evidence="1">JmjC domain-containing protein</fullName>
    </recommendedName>
</protein>
<dbReference type="PANTHER" id="PTHR12461">
    <property type="entry name" value="HYPOXIA-INDUCIBLE FACTOR 1 ALPHA INHIBITOR-RELATED"/>
    <property type="match status" value="1"/>
</dbReference>
<proteinExistence type="predicted"/>
<name>A0A423WH26_CYTCH</name>
<organism evidence="2 3">
    <name type="scientific">Cytospora chrysosperma</name>
    <name type="common">Cytospora canker fungus</name>
    <name type="synonym">Sphaeria chrysosperma</name>
    <dbReference type="NCBI Taxonomy" id="252740"/>
    <lineage>
        <taxon>Eukaryota</taxon>
        <taxon>Fungi</taxon>
        <taxon>Dikarya</taxon>
        <taxon>Ascomycota</taxon>
        <taxon>Pezizomycotina</taxon>
        <taxon>Sordariomycetes</taxon>
        <taxon>Sordariomycetidae</taxon>
        <taxon>Diaporthales</taxon>
        <taxon>Cytosporaceae</taxon>
        <taxon>Cytospora</taxon>
    </lineage>
</organism>
<dbReference type="PANTHER" id="PTHR12461:SF99">
    <property type="entry name" value="BIFUNCTIONAL PEPTIDASE AND (3S)-LYSYL HYDROXYLASE JMJD7"/>
    <property type="match status" value="1"/>
</dbReference>
<sequence length="288" mass="32941">MEQPTTDPLAELITTYNELNSTVIEELDEEPSPLEFMRYVSRNTPFVVRNAAATWSATKTWNAQYLEDSLRDQAVNVAVTPKGNADSPTRHVEGGELVFAKPWEEDQAFPEFLDYVRRQETDASFPKGSEIRYAQTQNDNLRHEYISLFKQVQRDIPFARIALEKEPDAINMWIGNSYSVTALHKDNYENIYVQIQGQKHFVLLPPHCYPCVNEKPLRPGTYARDNNTDGLELVMDAAEEGHGEVEPVPFAIWDPDCPEENATPYSRLAEPIRVTLDQGDMLYLPAMW</sequence>
<comment type="caution">
    <text evidence="2">The sequence shown here is derived from an EMBL/GenBank/DDBJ whole genome shotgun (WGS) entry which is preliminary data.</text>
</comment>
<dbReference type="EMBL" id="LJZO01000004">
    <property type="protein sequence ID" value="ROW02662.1"/>
    <property type="molecule type" value="Genomic_DNA"/>
</dbReference>
<feature type="domain" description="JmjC" evidence="1">
    <location>
        <begin position="114"/>
        <end position="288"/>
    </location>
</feature>
<dbReference type="Proteomes" id="UP000284375">
    <property type="component" value="Unassembled WGS sequence"/>
</dbReference>
<dbReference type="Gene3D" id="2.60.120.10">
    <property type="entry name" value="Jelly Rolls"/>
    <property type="match status" value="1"/>
</dbReference>
<dbReference type="SUPFAM" id="SSF51197">
    <property type="entry name" value="Clavaminate synthase-like"/>
    <property type="match status" value="1"/>
</dbReference>
<evidence type="ECO:0000313" key="3">
    <source>
        <dbReference type="Proteomes" id="UP000284375"/>
    </source>
</evidence>
<keyword evidence="3" id="KW-1185">Reference proteome</keyword>
<evidence type="ECO:0000259" key="1">
    <source>
        <dbReference type="PROSITE" id="PS51184"/>
    </source>
</evidence>